<evidence type="ECO:0000256" key="1">
    <source>
        <dbReference type="SAM" id="MobiDB-lite"/>
    </source>
</evidence>
<dbReference type="EMBL" id="KQ241888">
    <property type="protein sequence ID" value="KNC82828.1"/>
    <property type="molecule type" value="Genomic_DNA"/>
</dbReference>
<dbReference type="GO" id="GO:0003676">
    <property type="term" value="F:nucleic acid binding"/>
    <property type="evidence" value="ECO:0007669"/>
    <property type="project" value="InterPro"/>
</dbReference>
<gene>
    <name evidence="2" type="ORF">SARC_04894</name>
</gene>
<dbReference type="Proteomes" id="UP000054560">
    <property type="component" value="Unassembled WGS sequence"/>
</dbReference>
<dbReference type="InterPro" id="IPR036397">
    <property type="entry name" value="RNaseH_sf"/>
</dbReference>
<dbReference type="InterPro" id="IPR012337">
    <property type="entry name" value="RNaseH-like_sf"/>
</dbReference>
<evidence type="ECO:0000313" key="3">
    <source>
        <dbReference type="Proteomes" id="UP000054560"/>
    </source>
</evidence>
<sequence length="234" mass="27006">MDKANTSRIPTADRSGEIGPDESSSLSDVVVKSSALDFDTASSSEEDILKWLRQNHARKYMDKVTTEKDCKRYGIVHPKLKQYIFHVYHECNDCEIKRIKHYGYAPLRSVSEDEPWRRVIIDLVELPMSANAKDKRRHGETFTRCEIMPHKMGVPYKPQTQGANEVRHRKMKVSMCGALLDDADMWPYSINWVQTQMNRTPDSVTGTSHYSELQRYSVLQVPFSKNSQDDHVLP</sequence>
<organism evidence="2 3">
    <name type="scientific">Sphaeroforma arctica JP610</name>
    <dbReference type="NCBI Taxonomy" id="667725"/>
    <lineage>
        <taxon>Eukaryota</taxon>
        <taxon>Ichthyosporea</taxon>
        <taxon>Ichthyophonida</taxon>
        <taxon>Sphaeroforma</taxon>
    </lineage>
</organism>
<proteinExistence type="predicted"/>
<dbReference type="RefSeq" id="XP_014156730.1">
    <property type="nucleotide sequence ID" value="XM_014301255.1"/>
</dbReference>
<dbReference type="AlphaFoldDB" id="A0A0L0G3P4"/>
<keyword evidence="3" id="KW-1185">Reference proteome</keyword>
<feature type="region of interest" description="Disordered" evidence="1">
    <location>
        <begin position="1"/>
        <end position="26"/>
    </location>
</feature>
<dbReference type="GeneID" id="25905398"/>
<name>A0A0L0G3P4_9EUKA</name>
<dbReference type="Gene3D" id="3.30.420.10">
    <property type="entry name" value="Ribonuclease H-like superfamily/Ribonuclease H"/>
    <property type="match status" value="1"/>
</dbReference>
<accession>A0A0L0G3P4</accession>
<dbReference type="SUPFAM" id="SSF53098">
    <property type="entry name" value="Ribonuclease H-like"/>
    <property type="match status" value="1"/>
</dbReference>
<dbReference type="OrthoDB" id="2499658at2759"/>
<protein>
    <submittedName>
        <fullName evidence="2">Uncharacterized protein</fullName>
    </submittedName>
</protein>
<reference evidence="2 3" key="1">
    <citation type="submission" date="2011-02" db="EMBL/GenBank/DDBJ databases">
        <title>The Genome Sequence of Sphaeroforma arctica JP610.</title>
        <authorList>
            <consortium name="The Broad Institute Genome Sequencing Platform"/>
            <person name="Russ C."/>
            <person name="Cuomo C."/>
            <person name="Young S.K."/>
            <person name="Zeng Q."/>
            <person name="Gargeya S."/>
            <person name="Alvarado L."/>
            <person name="Berlin A."/>
            <person name="Chapman S.B."/>
            <person name="Chen Z."/>
            <person name="Freedman E."/>
            <person name="Gellesch M."/>
            <person name="Goldberg J."/>
            <person name="Griggs A."/>
            <person name="Gujja S."/>
            <person name="Heilman E."/>
            <person name="Heiman D."/>
            <person name="Howarth C."/>
            <person name="Mehta T."/>
            <person name="Neiman D."/>
            <person name="Pearson M."/>
            <person name="Roberts A."/>
            <person name="Saif S."/>
            <person name="Shea T."/>
            <person name="Shenoy N."/>
            <person name="Sisk P."/>
            <person name="Stolte C."/>
            <person name="Sykes S."/>
            <person name="White J."/>
            <person name="Yandava C."/>
            <person name="Burger G."/>
            <person name="Gray M.W."/>
            <person name="Holland P.W.H."/>
            <person name="King N."/>
            <person name="Lang F.B.F."/>
            <person name="Roger A.J."/>
            <person name="Ruiz-Trillo I."/>
            <person name="Haas B."/>
            <person name="Nusbaum C."/>
            <person name="Birren B."/>
        </authorList>
    </citation>
    <scope>NUCLEOTIDE SEQUENCE [LARGE SCALE GENOMIC DNA]</scope>
    <source>
        <strain evidence="2 3">JP610</strain>
    </source>
</reference>
<evidence type="ECO:0000313" key="2">
    <source>
        <dbReference type="EMBL" id="KNC82828.1"/>
    </source>
</evidence>